<dbReference type="SUPFAM" id="SSF49503">
    <property type="entry name" value="Cupredoxins"/>
    <property type="match status" value="2"/>
</dbReference>
<dbReference type="PROSITE" id="PS00080">
    <property type="entry name" value="MULTICOPPER_OXIDASE2"/>
    <property type="match status" value="1"/>
</dbReference>
<feature type="domain" description="Plastocyanin-like" evidence="10">
    <location>
        <begin position="2"/>
        <end position="115"/>
    </location>
</feature>
<dbReference type="PROSITE" id="PS00079">
    <property type="entry name" value="MULTICOPPER_OXIDASE1"/>
    <property type="match status" value="1"/>
</dbReference>
<evidence type="ECO:0000313" key="13">
    <source>
        <dbReference type="Proteomes" id="UP001556367"/>
    </source>
</evidence>
<dbReference type="PANTHER" id="PTHR11709:SF394">
    <property type="entry name" value="FI03373P-RELATED"/>
    <property type="match status" value="1"/>
</dbReference>
<dbReference type="InterPro" id="IPR001117">
    <property type="entry name" value="Cu-oxidase_2nd"/>
</dbReference>
<comment type="catalytic activity">
    <reaction evidence="1">
        <text>4 hydroquinone + O2 = 4 benzosemiquinone + 2 H2O</text>
        <dbReference type="Rhea" id="RHEA:11276"/>
        <dbReference type="ChEBI" id="CHEBI:15377"/>
        <dbReference type="ChEBI" id="CHEBI:15379"/>
        <dbReference type="ChEBI" id="CHEBI:17594"/>
        <dbReference type="ChEBI" id="CHEBI:17977"/>
        <dbReference type="EC" id="1.10.3.2"/>
    </reaction>
</comment>
<evidence type="ECO:0000256" key="2">
    <source>
        <dbReference type="ARBA" id="ARBA00001935"/>
    </source>
</evidence>
<keyword evidence="8" id="KW-0560">Oxidoreductase</keyword>
<dbReference type="EC" id="1.10.3.2" evidence="5"/>
<dbReference type="InterPro" id="IPR008972">
    <property type="entry name" value="Cupredoxin"/>
</dbReference>
<evidence type="ECO:0000256" key="1">
    <source>
        <dbReference type="ARBA" id="ARBA00000349"/>
    </source>
</evidence>
<evidence type="ECO:0000256" key="4">
    <source>
        <dbReference type="ARBA" id="ARBA00010609"/>
    </source>
</evidence>
<evidence type="ECO:0000256" key="7">
    <source>
        <dbReference type="ARBA" id="ARBA00022723"/>
    </source>
</evidence>
<organism evidence="12 13">
    <name type="scientific">Hohenbuehelia grisea</name>
    <dbReference type="NCBI Taxonomy" id="104357"/>
    <lineage>
        <taxon>Eukaryota</taxon>
        <taxon>Fungi</taxon>
        <taxon>Dikarya</taxon>
        <taxon>Basidiomycota</taxon>
        <taxon>Agaricomycotina</taxon>
        <taxon>Agaricomycetes</taxon>
        <taxon>Agaricomycetidae</taxon>
        <taxon>Agaricales</taxon>
        <taxon>Pleurotineae</taxon>
        <taxon>Pleurotaceae</taxon>
        <taxon>Hohenbuehelia</taxon>
    </lineage>
</organism>
<comment type="similarity">
    <text evidence="4">Belongs to the multicopper oxidase family.</text>
</comment>
<dbReference type="PANTHER" id="PTHR11709">
    <property type="entry name" value="MULTI-COPPER OXIDASE"/>
    <property type="match status" value="1"/>
</dbReference>
<gene>
    <name evidence="12" type="ORF">HGRIS_011258</name>
</gene>
<evidence type="ECO:0000256" key="5">
    <source>
        <dbReference type="ARBA" id="ARBA00012297"/>
    </source>
</evidence>
<dbReference type="EMBL" id="JASNQZ010000002">
    <property type="protein sequence ID" value="KAL0959544.1"/>
    <property type="molecule type" value="Genomic_DNA"/>
</dbReference>
<dbReference type="Pfam" id="PF00394">
    <property type="entry name" value="Cu-oxidase"/>
    <property type="match status" value="1"/>
</dbReference>
<keyword evidence="9" id="KW-0186">Copper</keyword>
<evidence type="ECO:0000259" key="11">
    <source>
        <dbReference type="Pfam" id="PF07731"/>
    </source>
</evidence>
<dbReference type="InterPro" id="IPR011706">
    <property type="entry name" value="Cu-oxidase_C"/>
</dbReference>
<dbReference type="Gene3D" id="2.60.40.420">
    <property type="entry name" value="Cupredoxins - blue copper proteins"/>
    <property type="match status" value="2"/>
</dbReference>
<accession>A0ABR3JVC0</accession>
<comment type="caution">
    <text evidence="12">The sequence shown here is derived from an EMBL/GenBank/DDBJ whole genome shotgun (WGS) entry which is preliminary data.</text>
</comment>
<proteinExistence type="inferred from homology"/>
<comment type="subcellular location">
    <subcellularLocation>
        <location evidence="3">Secreted</location>
    </subcellularLocation>
</comment>
<evidence type="ECO:0000256" key="3">
    <source>
        <dbReference type="ARBA" id="ARBA00004613"/>
    </source>
</evidence>
<evidence type="ECO:0000256" key="8">
    <source>
        <dbReference type="ARBA" id="ARBA00023002"/>
    </source>
</evidence>
<evidence type="ECO:0000259" key="10">
    <source>
        <dbReference type="Pfam" id="PF00394"/>
    </source>
</evidence>
<dbReference type="Proteomes" id="UP001556367">
    <property type="component" value="Unassembled WGS sequence"/>
</dbReference>
<comment type="cofactor">
    <cofactor evidence="2">
        <name>Cu cation</name>
        <dbReference type="ChEBI" id="CHEBI:23378"/>
    </cofactor>
</comment>
<dbReference type="InterPro" id="IPR045087">
    <property type="entry name" value="Cu-oxidase_fam"/>
</dbReference>
<dbReference type="InterPro" id="IPR033138">
    <property type="entry name" value="Cu_oxidase_CS"/>
</dbReference>
<feature type="domain" description="Plastocyanin-like" evidence="11">
    <location>
        <begin position="177"/>
        <end position="297"/>
    </location>
</feature>
<evidence type="ECO:0000313" key="12">
    <source>
        <dbReference type="EMBL" id="KAL0959544.1"/>
    </source>
</evidence>
<reference evidence="13" key="1">
    <citation type="submission" date="2024-06" db="EMBL/GenBank/DDBJ databases">
        <title>Multi-omics analyses provide insights into the biosynthesis of the anticancer antibiotic pleurotin in Hohenbuehelia grisea.</title>
        <authorList>
            <person name="Weaver J.A."/>
            <person name="Alberti F."/>
        </authorList>
    </citation>
    <scope>NUCLEOTIDE SEQUENCE [LARGE SCALE GENOMIC DNA]</scope>
    <source>
        <strain evidence="13">T-177</strain>
    </source>
</reference>
<sequence>MIINGRGRAFFTDNGLSVTKVAPGKRYRLRIINASCQSSAQLLIDGHTLTIIELDGIKVNTRVTDGIDIHPGQRISAVLHANQPIDSYWIRTKISFEGEEVDDERGFAILRYDGANSSELFPHSQKKALASIIRTEEGIVPYGVPDKVPREPDIKINLNFTIYEDNYIVNGKPFFVPSVPVLLQIMNGADPHKLMPKGSIITLPRNKLVEISLPGGAIAGPHPLHLHGHSFEVIRSINSTKYNRINPPIRDVVNTGMTGDNATIRFMTDNPGPWLLHCHMEFHYEMGLAVVFAEEPSETRKQEEASLSQEWKDLCTRWERSDRKGKKWSKSIWPGLQKSRFSFKDPAPDDE</sequence>
<dbReference type="InterPro" id="IPR002355">
    <property type="entry name" value="Cu_oxidase_Cu_BS"/>
</dbReference>
<dbReference type="Pfam" id="PF07731">
    <property type="entry name" value="Cu-oxidase_2"/>
    <property type="match status" value="1"/>
</dbReference>
<name>A0ABR3JVC0_9AGAR</name>
<evidence type="ECO:0000256" key="6">
    <source>
        <dbReference type="ARBA" id="ARBA00022525"/>
    </source>
</evidence>
<keyword evidence="6" id="KW-0964">Secreted</keyword>
<dbReference type="CDD" id="cd13903">
    <property type="entry name" value="CuRO_3_Tv-LCC_like"/>
    <property type="match status" value="1"/>
</dbReference>
<keyword evidence="7" id="KW-0479">Metal-binding</keyword>
<keyword evidence="13" id="KW-1185">Reference proteome</keyword>
<evidence type="ECO:0000256" key="9">
    <source>
        <dbReference type="ARBA" id="ARBA00023008"/>
    </source>
</evidence>
<protein>
    <recommendedName>
        <fullName evidence="5">laccase</fullName>
        <ecNumber evidence="5">1.10.3.2</ecNumber>
    </recommendedName>
</protein>